<dbReference type="InterPro" id="IPR010187">
    <property type="entry name" value="Various_sel_PB"/>
</dbReference>
<dbReference type="NCBIfam" id="TIGR04483">
    <property type="entry name" value="D_pro_red_PrdB"/>
    <property type="match status" value="1"/>
</dbReference>
<organism evidence="3 4">
    <name type="scientific">Peptostreptococcus russellii</name>
    <dbReference type="NCBI Taxonomy" id="215200"/>
    <lineage>
        <taxon>Bacteria</taxon>
        <taxon>Bacillati</taxon>
        <taxon>Bacillota</taxon>
        <taxon>Clostridia</taxon>
        <taxon>Peptostreptococcales</taxon>
        <taxon>Peptostreptococcaceae</taxon>
        <taxon>Peptostreptococcus</taxon>
    </lineage>
</organism>
<dbReference type="Pfam" id="PF07355">
    <property type="entry name" value="GRDB"/>
    <property type="match status" value="1"/>
</dbReference>
<dbReference type="RefSeq" id="WP_091976126.1">
    <property type="nucleotide sequence ID" value="NZ_CAUWDX010000060.1"/>
</dbReference>
<keyword evidence="1" id="KW-0712">Selenocysteine</keyword>
<evidence type="ECO:0000313" key="4">
    <source>
        <dbReference type="Proteomes" id="UP000199512"/>
    </source>
</evidence>
<evidence type="ECO:0000256" key="1">
    <source>
        <dbReference type="ARBA" id="ARBA00022933"/>
    </source>
</evidence>
<accession>A0A1H8KBY5</accession>
<dbReference type="AlphaFoldDB" id="A0A1H8KBY5"/>
<dbReference type="NCBIfam" id="TIGR01918">
    <property type="entry name" value="various_sel_PB"/>
    <property type="match status" value="1"/>
</dbReference>
<dbReference type="GO" id="GO:0050002">
    <property type="term" value="F:D-proline reductase activity"/>
    <property type="evidence" value="ECO:0007669"/>
    <property type="project" value="InterPro"/>
</dbReference>
<keyword evidence="2" id="KW-0560">Oxidoreductase</keyword>
<gene>
    <name evidence="3" type="ORF">SAMN05216454_1278</name>
</gene>
<dbReference type="Proteomes" id="UP000199512">
    <property type="component" value="Unassembled WGS sequence"/>
</dbReference>
<evidence type="ECO:0000256" key="2">
    <source>
        <dbReference type="ARBA" id="ARBA00023002"/>
    </source>
</evidence>
<proteinExistence type="predicted"/>
<sequence>MKLTGKEGMQSEIFVPVTPRPVFVELKKPLSECKVAFITAGGIHKKSQKPFNTSGDFSYRTIEFDTPSSELMVTHGGFDNSDINKDVNSMFPIDRLHELVEEGFIGSLPKETYTFMGGGGNVEKFMNETGPEIARKLKEQDVDVVLCTGGCGTCHRSATIVTRCCEEAGMSCVVIAALPPIARQQGAPRISAPHVPIGSNAGEPNNKEMQTAILKESLEWVRDCPSFNQTKVLPYEYRHNV</sequence>
<name>A0A1H8KBY5_9FIRM</name>
<evidence type="ECO:0000313" key="3">
    <source>
        <dbReference type="EMBL" id="SEN90257.1"/>
    </source>
</evidence>
<protein>
    <submittedName>
        <fullName evidence="3">D-proline reductase (Dithiol) PrdB</fullName>
    </submittedName>
</protein>
<dbReference type="STRING" id="215200.SAMN05216454_1278"/>
<keyword evidence="4" id="KW-1185">Reference proteome</keyword>
<reference evidence="3 4" key="1">
    <citation type="submission" date="2016-10" db="EMBL/GenBank/DDBJ databases">
        <authorList>
            <person name="de Groot N.N."/>
        </authorList>
    </citation>
    <scope>NUCLEOTIDE SEQUENCE [LARGE SCALE GENOMIC DNA]</scope>
    <source>
        <strain evidence="3 4">Calf135</strain>
    </source>
</reference>
<dbReference type="InterPro" id="IPR022787">
    <property type="entry name" value="D_pro_red_PrdB"/>
</dbReference>
<dbReference type="EMBL" id="FODF01000027">
    <property type="protein sequence ID" value="SEN90257.1"/>
    <property type="molecule type" value="Genomic_DNA"/>
</dbReference>
<dbReference type="OrthoDB" id="1550957at2"/>